<protein>
    <recommendedName>
        <fullName evidence="3">Cobalamin-independent methionine synthase MetE C-terminal/archaeal domain-containing protein</fullName>
    </recommendedName>
</protein>
<dbReference type="HOGENOM" id="CLU_745386_0_0_11"/>
<evidence type="ECO:0000313" key="2">
    <source>
        <dbReference type="Proteomes" id="UP000000492"/>
    </source>
</evidence>
<dbReference type="AlphaFoldDB" id="F8DZ66"/>
<dbReference type="EMBL" id="CP002857">
    <property type="protein sequence ID" value="AEI09752.1"/>
    <property type="molecule type" value="Genomic_DNA"/>
</dbReference>
<dbReference type="KEGG" id="crd:CRES_1397"/>
<proteinExistence type="predicted"/>
<keyword evidence="2" id="KW-1185">Reference proteome</keyword>
<dbReference type="eggNOG" id="COG0620">
    <property type="taxonomic scope" value="Bacteria"/>
</dbReference>
<evidence type="ECO:0000313" key="1">
    <source>
        <dbReference type="EMBL" id="AEI09752.1"/>
    </source>
</evidence>
<reference evidence="1 2" key="1">
    <citation type="journal article" date="2012" name="BMC Genomics">
        <title>Complete genome sequence, lifestyle, and multi-drug resistance of the human pathogen Corynebacterium resistens DSM 45100 isolated from blood samples of a leukemia patient.</title>
        <authorList>
            <person name="Schroder J."/>
            <person name="Maus I."/>
            <person name="Meyer K."/>
            <person name="Wordemann S."/>
            <person name="Blom J."/>
            <person name="Jaenicke S."/>
            <person name="Schneider J."/>
            <person name="Trost E."/>
            <person name="Tauch A."/>
        </authorList>
    </citation>
    <scope>NUCLEOTIDE SEQUENCE [LARGE SCALE GENOMIC DNA]</scope>
    <source>
        <strain evidence="2">DSM 45100 / JCM 12819 / CCUG 50093 / GTC 2026 / SICGH 158</strain>
    </source>
</reference>
<gene>
    <name evidence="1" type="ordered locus">CRES_1397</name>
</gene>
<organism evidence="1 2">
    <name type="scientific">Corynebacterium resistens (strain DSM 45100 / JCM 12819 / GTC 2026 / SICGH 158)</name>
    <dbReference type="NCBI Taxonomy" id="662755"/>
    <lineage>
        <taxon>Bacteria</taxon>
        <taxon>Bacillati</taxon>
        <taxon>Actinomycetota</taxon>
        <taxon>Actinomycetes</taxon>
        <taxon>Mycobacteriales</taxon>
        <taxon>Corynebacteriaceae</taxon>
        <taxon>Corynebacterium</taxon>
    </lineage>
</organism>
<accession>F8DZ66</accession>
<dbReference type="STRING" id="662755.CRES_1397"/>
<dbReference type="Proteomes" id="UP000000492">
    <property type="component" value="Chromosome"/>
</dbReference>
<evidence type="ECO:0008006" key="3">
    <source>
        <dbReference type="Google" id="ProtNLM"/>
    </source>
</evidence>
<name>F8DZ66_CORRG</name>
<sequence length="336" mass="36628">MRMVFMRLGWWENTVTAGLDYREAWNAALRRTVDVEEDIGCDPTLSVLRTRDLSAATASLAQIPVRSNARGWELSTHPSLESRRMDGAWREICDLAEEIVAGRAPRIMLHVEGPWSFGANVEYRGHALLRDRPAFRDCALTLGEAVGEVADWWARAMATPEAQAEVIIAVHEPRVAEVATGLAGATDFDTFDAVDRQIIAGVWDRFAAQVRRPLVLNTHGQVDDVLGEAVVASKWQSVVVAPSQLSTAEAKDRIGNLLGAGQRIGWELNGSDLINGMTGGESAAVNVLNQWREWSFAEEDLPLMVDLVVPEGVRTKAEAAEAAAAVRVALSLLVKG</sequence>